<keyword evidence="2" id="KW-1185">Reference proteome</keyword>
<dbReference type="EMBL" id="DAKRPA010000117">
    <property type="protein sequence ID" value="DAZ98075.1"/>
    <property type="molecule type" value="Genomic_DNA"/>
</dbReference>
<sequence length="245" mass="27731">MTEGPNAAHRRQPALAILEGRRPSCCLRSEFVHDHRISTKRQKRDYRAIHHQHDWKVVDCHSGKLLVCAHVTFDEADSAAATELRRLELAKLFRRLKLAFDYYTRTTNAIHDLLFYDHTTIPADPAAHDSVEEFVRTFDMSSVNHAAVLPLVEHYAPKVHARLRDRTLSTAEIGPQALTCHIQSEHPALRLSRRQREAETLVAIENAETNAMACEPQTYADAAATPDADKWMAAIQAEIDALQEN</sequence>
<proteinExistence type="predicted"/>
<accession>A0AAV2YT20</accession>
<name>A0AAV2YT20_9STRA</name>
<reference evidence="1" key="1">
    <citation type="submission" date="2022-11" db="EMBL/GenBank/DDBJ databases">
        <authorList>
            <person name="Morgan W.R."/>
            <person name="Tartar A."/>
        </authorList>
    </citation>
    <scope>NUCLEOTIDE SEQUENCE</scope>
    <source>
        <strain evidence="1">ARSEF 373</strain>
    </source>
</reference>
<feature type="non-terminal residue" evidence="1">
    <location>
        <position position="245"/>
    </location>
</feature>
<dbReference type="AlphaFoldDB" id="A0AAV2YT20"/>
<gene>
    <name evidence="1" type="ORF">N0F65_001950</name>
</gene>
<comment type="caution">
    <text evidence="1">The sequence shown here is derived from an EMBL/GenBank/DDBJ whole genome shotgun (WGS) entry which is preliminary data.</text>
</comment>
<evidence type="ECO:0000313" key="2">
    <source>
        <dbReference type="Proteomes" id="UP001146120"/>
    </source>
</evidence>
<organism evidence="1 2">
    <name type="scientific">Lagenidium giganteum</name>
    <dbReference type="NCBI Taxonomy" id="4803"/>
    <lineage>
        <taxon>Eukaryota</taxon>
        <taxon>Sar</taxon>
        <taxon>Stramenopiles</taxon>
        <taxon>Oomycota</taxon>
        <taxon>Peronosporomycetes</taxon>
        <taxon>Pythiales</taxon>
        <taxon>Pythiaceae</taxon>
    </lineage>
</organism>
<evidence type="ECO:0000313" key="1">
    <source>
        <dbReference type="EMBL" id="DAZ98075.1"/>
    </source>
</evidence>
<protein>
    <submittedName>
        <fullName evidence="1">Uncharacterized protein</fullName>
    </submittedName>
</protein>
<reference evidence="1" key="2">
    <citation type="journal article" date="2023" name="Microbiol Resour">
        <title>Decontamination and Annotation of the Draft Genome Sequence of the Oomycete Lagenidium giganteum ARSEF 373.</title>
        <authorList>
            <person name="Morgan W.R."/>
            <person name="Tartar A."/>
        </authorList>
    </citation>
    <scope>NUCLEOTIDE SEQUENCE</scope>
    <source>
        <strain evidence="1">ARSEF 373</strain>
    </source>
</reference>
<dbReference type="Proteomes" id="UP001146120">
    <property type="component" value="Unassembled WGS sequence"/>
</dbReference>